<dbReference type="EMBL" id="NRSG01000387">
    <property type="protein sequence ID" value="MBK1661848.1"/>
    <property type="molecule type" value="Genomic_DNA"/>
</dbReference>
<evidence type="ECO:0000313" key="1">
    <source>
        <dbReference type="EMBL" id="MBK1661848.1"/>
    </source>
</evidence>
<sequence length="109" mass="11664">MRALRRRDPPVRALIRRQDPPSAALAGAERVEADMRDAAVLAAAGFRVTRWDDVTPLAAAWLAARRQAAAPALSLGLVMRPRMAGMVAHDARNLQDGRVTLVMGVATAA</sequence>
<dbReference type="RefSeq" id="WP_133223047.1">
    <property type="nucleotide sequence ID" value="NZ_NRSG01000387.1"/>
</dbReference>
<dbReference type="Proteomes" id="UP000697995">
    <property type="component" value="Unassembled WGS sequence"/>
</dbReference>
<organism evidence="1 2">
    <name type="scientific">Paracraurococcus ruber</name>
    <dbReference type="NCBI Taxonomy" id="77675"/>
    <lineage>
        <taxon>Bacteria</taxon>
        <taxon>Pseudomonadati</taxon>
        <taxon>Pseudomonadota</taxon>
        <taxon>Alphaproteobacteria</taxon>
        <taxon>Acetobacterales</taxon>
        <taxon>Roseomonadaceae</taxon>
        <taxon>Paracraurococcus</taxon>
    </lineage>
</organism>
<gene>
    <name evidence="1" type="ORF">CKO45_27020</name>
</gene>
<proteinExistence type="predicted"/>
<reference evidence="1 2" key="1">
    <citation type="journal article" date="2020" name="Microorganisms">
        <title>Osmotic Adaptation and Compatible Solute Biosynthesis of Phototrophic Bacteria as Revealed from Genome Analyses.</title>
        <authorList>
            <person name="Imhoff J.F."/>
            <person name="Rahn T."/>
            <person name="Kunzel S."/>
            <person name="Keller A."/>
            <person name="Neulinger S.C."/>
        </authorList>
    </citation>
    <scope>NUCLEOTIDE SEQUENCE [LARGE SCALE GENOMIC DNA]</scope>
    <source>
        <strain evidence="1 2">DSM 15382</strain>
    </source>
</reference>
<comment type="caution">
    <text evidence="1">The sequence shown here is derived from an EMBL/GenBank/DDBJ whole genome shotgun (WGS) entry which is preliminary data.</text>
</comment>
<protein>
    <submittedName>
        <fullName evidence="1">Uncharacterized protein</fullName>
    </submittedName>
</protein>
<evidence type="ECO:0000313" key="2">
    <source>
        <dbReference type="Proteomes" id="UP000697995"/>
    </source>
</evidence>
<keyword evidence="2" id="KW-1185">Reference proteome</keyword>
<name>A0ABS1D5S6_9PROT</name>
<accession>A0ABS1D5S6</accession>